<reference evidence="1" key="1">
    <citation type="submission" date="2018-05" db="EMBL/GenBank/DDBJ databases">
        <authorList>
            <person name="Lanie J.A."/>
            <person name="Ng W.-L."/>
            <person name="Kazmierczak K.M."/>
            <person name="Andrzejewski T.M."/>
            <person name="Davidsen T.M."/>
            <person name="Wayne K.J."/>
            <person name="Tettelin H."/>
            <person name="Glass J.I."/>
            <person name="Rusch D."/>
            <person name="Podicherti R."/>
            <person name="Tsui H.-C.T."/>
            <person name="Winkler M.E."/>
        </authorList>
    </citation>
    <scope>NUCLEOTIDE SEQUENCE</scope>
</reference>
<organism evidence="1">
    <name type="scientific">marine metagenome</name>
    <dbReference type="NCBI Taxonomy" id="408172"/>
    <lineage>
        <taxon>unclassified sequences</taxon>
        <taxon>metagenomes</taxon>
        <taxon>ecological metagenomes</taxon>
    </lineage>
</organism>
<gene>
    <name evidence="1" type="ORF">METZ01_LOCUS420087</name>
</gene>
<dbReference type="InterPro" id="IPR045491">
    <property type="entry name" value="DUF6433"/>
</dbReference>
<evidence type="ECO:0000313" key="1">
    <source>
        <dbReference type="EMBL" id="SVD67233.1"/>
    </source>
</evidence>
<dbReference type="EMBL" id="UINC01165695">
    <property type="protein sequence ID" value="SVD67233.1"/>
    <property type="molecule type" value="Genomic_DNA"/>
</dbReference>
<proteinExistence type="predicted"/>
<dbReference type="AlphaFoldDB" id="A0A382X8E9"/>
<accession>A0A382X8E9</accession>
<protein>
    <submittedName>
        <fullName evidence="1">Uncharacterized protein</fullName>
    </submittedName>
</protein>
<name>A0A382X8E9_9ZZZZ</name>
<sequence>MATESLPFIFGEVAKAKTKDQKKATLIKYDNSALRELLRYAFDPNLKFLLPPGNPPHRYAGDTDEPNPTYLYGLVRKLYLFVEGGNPALKQARREYLFIEMLESIHPSEAELLLQIKDKKVKCRGLTYNLVKDTFPELLP</sequence>
<dbReference type="Pfam" id="PF20025">
    <property type="entry name" value="DUF6433"/>
    <property type="match status" value="1"/>
</dbReference>